<gene>
    <name evidence="1" type="ORF">GCM10023349_38100</name>
</gene>
<proteinExistence type="predicted"/>
<evidence type="ECO:0000313" key="2">
    <source>
        <dbReference type="Proteomes" id="UP001499974"/>
    </source>
</evidence>
<accession>A0ABP8XUV6</accession>
<reference evidence="2" key="1">
    <citation type="journal article" date="2019" name="Int. J. Syst. Evol. Microbiol.">
        <title>The Global Catalogue of Microorganisms (GCM) 10K type strain sequencing project: providing services to taxonomists for standard genome sequencing and annotation.</title>
        <authorList>
            <consortium name="The Broad Institute Genomics Platform"/>
            <consortium name="The Broad Institute Genome Sequencing Center for Infectious Disease"/>
            <person name="Wu L."/>
            <person name="Ma J."/>
        </authorList>
    </citation>
    <scope>NUCLEOTIDE SEQUENCE [LARGE SCALE GENOMIC DNA]</scope>
    <source>
        <strain evidence="2">JCM 18531</strain>
    </source>
</reference>
<dbReference type="EMBL" id="BAABKM010000003">
    <property type="protein sequence ID" value="GAA4715095.1"/>
    <property type="molecule type" value="Genomic_DNA"/>
</dbReference>
<organism evidence="1 2">
    <name type="scientific">Nocardioides conyzicola</name>
    <dbReference type="NCBI Taxonomy" id="1651781"/>
    <lineage>
        <taxon>Bacteria</taxon>
        <taxon>Bacillati</taxon>
        <taxon>Actinomycetota</taxon>
        <taxon>Actinomycetes</taxon>
        <taxon>Propionibacteriales</taxon>
        <taxon>Nocardioidaceae</taxon>
        <taxon>Nocardioides</taxon>
    </lineage>
</organism>
<keyword evidence="2" id="KW-1185">Reference proteome</keyword>
<name>A0ABP8XUV6_9ACTN</name>
<dbReference type="Proteomes" id="UP001499974">
    <property type="component" value="Unassembled WGS sequence"/>
</dbReference>
<evidence type="ECO:0000313" key="1">
    <source>
        <dbReference type="EMBL" id="GAA4715095.1"/>
    </source>
</evidence>
<sequence>MRTAPEGHRVDVAVCLAWIGDPGAVDLVMGSPGPWREVLETAPGLLLIESDESLSRVYHEVKWLLPDGCALLVAPLAERPKARGVAAGTVSWLRRLPLPRSGT</sequence>
<comment type="caution">
    <text evidence="1">The sequence shown here is derived from an EMBL/GenBank/DDBJ whole genome shotgun (WGS) entry which is preliminary data.</text>
</comment>
<protein>
    <submittedName>
        <fullName evidence="1">Uncharacterized protein</fullName>
    </submittedName>
</protein>